<dbReference type="SFLD" id="SFLDS00019">
    <property type="entry name" value="Glutathione_Transferase_(cytos"/>
    <property type="match status" value="1"/>
</dbReference>
<gene>
    <name evidence="5" type="ORF">O6P43_033022</name>
</gene>
<keyword evidence="6" id="KW-1185">Reference proteome</keyword>
<organism evidence="5 6">
    <name type="scientific">Quillaja saponaria</name>
    <name type="common">Soap bark tree</name>
    <dbReference type="NCBI Taxonomy" id="32244"/>
    <lineage>
        <taxon>Eukaryota</taxon>
        <taxon>Viridiplantae</taxon>
        <taxon>Streptophyta</taxon>
        <taxon>Embryophyta</taxon>
        <taxon>Tracheophyta</taxon>
        <taxon>Spermatophyta</taxon>
        <taxon>Magnoliopsida</taxon>
        <taxon>eudicotyledons</taxon>
        <taxon>Gunneridae</taxon>
        <taxon>Pentapetalae</taxon>
        <taxon>rosids</taxon>
        <taxon>fabids</taxon>
        <taxon>Fabales</taxon>
        <taxon>Quillajaceae</taxon>
        <taxon>Quillaja</taxon>
    </lineage>
</organism>
<accession>A0AAD7P627</accession>
<proteinExistence type="inferred from homology"/>
<dbReference type="Proteomes" id="UP001163823">
    <property type="component" value="Chromosome 14"/>
</dbReference>
<dbReference type="GO" id="GO:0004364">
    <property type="term" value="F:glutathione transferase activity"/>
    <property type="evidence" value="ECO:0007669"/>
    <property type="project" value="UniProtKB-UniRule"/>
</dbReference>
<comment type="caution">
    <text evidence="5">The sequence shown here is derived from an EMBL/GenBank/DDBJ whole genome shotgun (WGS) entry which is preliminary data.</text>
</comment>
<dbReference type="EC" id="2.5.1.18" evidence="3"/>
<dbReference type="PROSITE" id="PS50404">
    <property type="entry name" value="GST_NTER"/>
    <property type="match status" value="1"/>
</dbReference>
<evidence type="ECO:0000256" key="2">
    <source>
        <dbReference type="ARBA" id="ARBA00047960"/>
    </source>
</evidence>
<keyword evidence="3" id="KW-0963">Cytoplasm</keyword>
<dbReference type="InterPro" id="IPR036282">
    <property type="entry name" value="Glutathione-S-Trfase_C_sf"/>
</dbReference>
<dbReference type="GO" id="GO:0005829">
    <property type="term" value="C:cytosol"/>
    <property type="evidence" value="ECO:0007669"/>
    <property type="project" value="UniProtKB-SubCell"/>
</dbReference>
<comment type="catalytic activity">
    <reaction evidence="2 3">
        <text>RX + glutathione = an S-substituted glutathione + a halide anion + H(+)</text>
        <dbReference type="Rhea" id="RHEA:16437"/>
        <dbReference type="ChEBI" id="CHEBI:15378"/>
        <dbReference type="ChEBI" id="CHEBI:16042"/>
        <dbReference type="ChEBI" id="CHEBI:17792"/>
        <dbReference type="ChEBI" id="CHEBI:57925"/>
        <dbReference type="ChEBI" id="CHEBI:90779"/>
        <dbReference type="EC" id="2.5.1.18"/>
    </reaction>
</comment>
<dbReference type="Pfam" id="PF13409">
    <property type="entry name" value="GST_N_2"/>
    <property type="match status" value="1"/>
</dbReference>
<dbReference type="SUPFAM" id="SSF47616">
    <property type="entry name" value="GST C-terminal domain-like"/>
    <property type="match status" value="1"/>
</dbReference>
<dbReference type="Gene3D" id="1.20.1050.10">
    <property type="match status" value="1"/>
</dbReference>
<evidence type="ECO:0000259" key="4">
    <source>
        <dbReference type="PROSITE" id="PS50404"/>
    </source>
</evidence>
<dbReference type="FunFam" id="3.40.30.10:FF:000014">
    <property type="entry name" value="Tau class glutathione S-transferase"/>
    <property type="match status" value="1"/>
</dbReference>
<evidence type="ECO:0000313" key="5">
    <source>
        <dbReference type="EMBL" id="KAJ7943481.1"/>
    </source>
</evidence>
<sequence>MEKRTDVLLLGTFGSGFCIRIELALKLKGIPYKYDEENLTNKSELLLHHNPVHKKVPALVHNGRAIAESLVILEYIDEQWDHTPKLLPEDPYKRAKLRFWISYFDQKVPMSSIYNIILSKGKEQEEAIEGFCELVWVFEEGVKRDFQAGSLPLTVRP</sequence>
<name>A0AAD7P627_QUISA</name>
<comment type="subcellular location">
    <subcellularLocation>
        <location evidence="3">Cytoplasm</location>
        <location evidence="3">Cytosol</location>
    </subcellularLocation>
</comment>
<dbReference type="InterPro" id="IPR036249">
    <property type="entry name" value="Thioredoxin-like_sf"/>
</dbReference>
<dbReference type="SFLD" id="SFLDG00358">
    <property type="entry name" value="Main_(cytGST)"/>
    <property type="match status" value="1"/>
</dbReference>
<protein>
    <recommendedName>
        <fullName evidence="3">Glutathione S-transferase</fullName>
        <ecNumber evidence="3">2.5.1.18</ecNumber>
    </recommendedName>
</protein>
<reference evidence="5" key="1">
    <citation type="journal article" date="2023" name="Science">
        <title>Elucidation of the pathway for biosynthesis of saponin adjuvants from the soapbark tree.</title>
        <authorList>
            <person name="Reed J."/>
            <person name="Orme A."/>
            <person name="El-Demerdash A."/>
            <person name="Owen C."/>
            <person name="Martin L.B.B."/>
            <person name="Misra R.C."/>
            <person name="Kikuchi S."/>
            <person name="Rejzek M."/>
            <person name="Martin A.C."/>
            <person name="Harkess A."/>
            <person name="Leebens-Mack J."/>
            <person name="Louveau T."/>
            <person name="Stephenson M.J."/>
            <person name="Osbourn A."/>
        </authorList>
    </citation>
    <scope>NUCLEOTIDE SEQUENCE</scope>
    <source>
        <strain evidence="5">S10</strain>
    </source>
</reference>
<evidence type="ECO:0000313" key="6">
    <source>
        <dbReference type="Proteomes" id="UP001163823"/>
    </source>
</evidence>
<dbReference type="PANTHER" id="PTHR11260">
    <property type="entry name" value="GLUTATHIONE S-TRANSFERASE, GST, SUPERFAMILY, GST DOMAIN CONTAINING"/>
    <property type="match status" value="1"/>
</dbReference>
<dbReference type="AlphaFoldDB" id="A0AAD7P627"/>
<dbReference type="InterPro" id="IPR045073">
    <property type="entry name" value="Omega/Tau-like"/>
</dbReference>
<evidence type="ECO:0000256" key="3">
    <source>
        <dbReference type="RuleBase" id="RU369102"/>
    </source>
</evidence>
<dbReference type="Gene3D" id="3.40.30.10">
    <property type="entry name" value="Glutaredoxin"/>
    <property type="match status" value="1"/>
</dbReference>
<dbReference type="KEGG" id="qsa:O6P43_033022"/>
<evidence type="ECO:0000256" key="1">
    <source>
        <dbReference type="ARBA" id="ARBA00022679"/>
    </source>
</evidence>
<comment type="function">
    <text evidence="3">Is involved in the conjugation of reduced glutathione to a wide number of exogenous and endogenous hydrophobic electrophiles.</text>
</comment>
<dbReference type="PANTHER" id="PTHR11260:SF622">
    <property type="entry name" value="GLUTATHIONE S-TRANSFERASE"/>
    <property type="match status" value="1"/>
</dbReference>
<keyword evidence="1 3" id="KW-0808">Transferase</keyword>
<dbReference type="InterPro" id="IPR004045">
    <property type="entry name" value="Glutathione_S-Trfase_N"/>
</dbReference>
<dbReference type="GO" id="GO:0006749">
    <property type="term" value="P:glutathione metabolic process"/>
    <property type="evidence" value="ECO:0007669"/>
    <property type="project" value="TreeGrafter"/>
</dbReference>
<dbReference type="SUPFAM" id="SSF52833">
    <property type="entry name" value="Thioredoxin-like"/>
    <property type="match status" value="1"/>
</dbReference>
<comment type="similarity">
    <text evidence="3">Belongs to the GST superfamily.</text>
</comment>
<feature type="domain" description="GST N-terminal" evidence="4">
    <location>
        <begin position="5"/>
        <end position="84"/>
    </location>
</feature>
<dbReference type="CDD" id="cd03058">
    <property type="entry name" value="GST_N_Tau"/>
    <property type="match status" value="1"/>
</dbReference>
<dbReference type="InterPro" id="IPR040079">
    <property type="entry name" value="Glutathione_S-Trfase"/>
</dbReference>
<dbReference type="EMBL" id="JARAOO010000014">
    <property type="protein sequence ID" value="KAJ7943481.1"/>
    <property type="molecule type" value="Genomic_DNA"/>
</dbReference>